<organism evidence="1">
    <name type="scientific">uncultured archaeal virus</name>
    <dbReference type="NCBI Taxonomy" id="1960247"/>
    <lineage>
        <taxon>Viruses</taxon>
        <taxon>environmental samples</taxon>
    </lineage>
</organism>
<dbReference type="EMBL" id="KY229234">
    <property type="protein sequence ID" value="AQQ75468.1"/>
    <property type="molecule type" value="Genomic_DNA"/>
</dbReference>
<sequence length="107" mass="12575">MSPEAARAAIAVYLSHAKLSETYPDLEYNFWLRKAKELEKYMKTKIRVKSPDPNGIYHVWHFCMKCKQAIRHSTASMRDHLHRCRHEPKDFLTFPTTIKEIVIEVSG</sequence>
<proteinExistence type="predicted"/>
<gene>
    <name evidence="1" type="ORF">JdFRA1000001_35c</name>
</gene>
<reference evidence="1" key="1">
    <citation type="journal article" date="2017" name="MBio">
        <title>Viruses in the Oceanic Basement.</title>
        <authorList>
            <person name="Nigro O.D."/>
            <person name="Jungbluth S.P."/>
            <person name="Steward G.F."/>
            <person name="Rappe M.S."/>
        </authorList>
    </citation>
    <scope>NUCLEOTIDE SEQUENCE</scope>
    <source>
        <strain evidence="1">JdFRA1000001</strain>
    </source>
</reference>
<name>A0A1S5Y2Y4_9VIRU</name>
<accession>A0A1S5Y2Y4</accession>
<protein>
    <submittedName>
        <fullName evidence="1">Uncharacterized protein</fullName>
    </submittedName>
</protein>
<evidence type="ECO:0000313" key="1">
    <source>
        <dbReference type="EMBL" id="AQQ75468.1"/>
    </source>
</evidence>